<evidence type="ECO:0000256" key="4">
    <source>
        <dbReference type="ARBA" id="ARBA00022777"/>
    </source>
</evidence>
<dbReference type="Pfam" id="PF07714">
    <property type="entry name" value="PK_Tyr_Ser-Thr"/>
    <property type="match status" value="1"/>
</dbReference>
<dbReference type="Gene3D" id="1.10.510.10">
    <property type="entry name" value="Transferase(Phosphotransferase) domain 1"/>
    <property type="match status" value="1"/>
</dbReference>
<protein>
    <submittedName>
        <fullName evidence="7">Protein tyrosine kinase</fullName>
    </submittedName>
</protein>
<dbReference type="Proteomes" id="UP000704712">
    <property type="component" value="Unassembled WGS sequence"/>
</dbReference>
<feature type="domain" description="Protein kinase" evidence="6">
    <location>
        <begin position="1"/>
        <end position="103"/>
    </location>
</feature>
<proteinExistence type="predicted"/>
<evidence type="ECO:0000313" key="7">
    <source>
        <dbReference type="EMBL" id="KAF4133917.1"/>
    </source>
</evidence>
<evidence type="ECO:0000256" key="3">
    <source>
        <dbReference type="ARBA" id="ARBA00022741"/>
    </source>
</evidence>
<keyword evidence="3" id="KW-0547">Nucleotide-binding</keyword>
<dbReference type="SUPFAM" id="SSF56112">
    <property type="entry name" value="Protein kinase-like (PK-like)"/>
    <property type="match status" value="1"/>
</dbReference>
<evidence type="ECO:0000256" key="1">
    <source>
        <dbReference type="ARBA" id="ARBA00022527"/>
    </source>
</evidence>
<keyword evidence="4 7" id="KW-0418">Kinase</keyword>
<sequence>MVGTDGKTIKLGDFGMSVLKRSGKGRHTIHANVGAVPWKAPESLKGEDPTVMSDVYGFGMCIFELFSGNIPWAGVPEAAVKFHVTKRKALPPRPKKLPTFSGV</sequence>
<evidence type="ECO:0000313" key="8">
    <source>
        <dbReference type="Proteomes" id="UP000704712"/>
    </source>
</evidence>
<dbReference type="InterPro" id="IPR000719">
    <property type="entry name" value="Prot_kinase_dom"/>
</dbReference>
<comment type="caution">
    <text evidence="7">The sequence shown here is derived from an EMBL/GenBank/DDBJ whole genome shotgun (WGS) entry which is preliminary data.</text>
</comment>
<dbReference type="GO" id="GO:0004674">
    <property type="term" value="F:protein serine/threonine kinase activity"/>
    <property type="evidence" value="ECO:0007669"/>
    <property type="project" value="UniProtKB-KW"/>
</dbReference>
<reference evidence="7" key="1">
    <citation type="submission" date="2020-03" db="EMBL/GenBank/DDBJ databases">
        <title>Hybrid Assembly of Korean Phytophthora infestans isolates.</title>
        <authorList>
            <person name="Prokchorchik M."/>
            <person name="Lee Y."/>
            <person name="Seo J."/>
            <person name="Cho J.-H."/>
            <person name="Park Y.-E."/>
            <person name="Jang D.-C."/>
            <person name="Im J.-S."/>
            <person name="Choi J.-G."/>
            <person name="Park H.-J."/>
            <person name="Lee G.-B."/>
            <person name="Lee Y.-G."/>
            <person name="Hong S.-Y."/>
            <person name="Cho K."/>
            <person name="Sohn K.H."/>
        </authorList>
    </citation>
    <scope>NUCLEOTIDE SEQUENCE</scope>
    <source>
        <strain evidence="7">KR_2_A2</strain>
    </source>
</reference>
<dbReference type="AlphaFoldDB" id="A0A8S9U3H4"/>
<dbReference type="InterPro" id="IPR001245">
    <property type="entry name" value="Ser-Thr/Tyr_kinase_cat_dom"/>
</dbReference>
<name>A0A8S9U3H4_PHYIN</name>
<dbReference type="GO" id="GO:0005524">
    <property type="term" value="F:ATP binding"/>
    <property type="evidence" value="ECO:0007669"/>
    <property type="project" value="UniProtKB-KW"/>
</dbReference>
<dbReference type="EMBL" id="JAACNO010002357">
    <property type="protein sequence ID" value="KAF4133917.1"/>
    <property type="molecule type" value="Genomic_DNA"/>
</dbReference>
<dbReference type="PANTHER" id="PTHR11584">
    <property type="entry name" value="SERINE/THREONINE PROTEIN KINASE"/>
    <property type="match status" value="1"/>
</dbReference>
<accession>A0A8S9U3H4</accession>
<dbReference type="InterPro" id="IPR011009">
    <property type="entry name" value="Kinase-like_dom_sf"/>
</dbReference>
<gene>
    <name evidence="7" type="ORF">GN958_ATG16883</name>
</gene>
<evidence type="ECO:0000256" key="5">
    <source>
        <dbReference type="ARBA" id="ARBA00022840"/>
    </source>
</evidence>
<dbReference type="PROSITE" id="PS50011">
    <property type="entry name" value="PROTEIN_KINASE_DOM"/>
    <property type="match status" value="1"/>
</dbReference>
<organism evidence="7 8">
    <name type="scientific">Phytophthora infestans</name>
    <name type="common">Potato late blight agent</name>
    <name type="synonym">Botrytis infestans</name>
    <dbReference type="NCBI Taxonomy" id="4787"/>
    <lineage>
        <taxon>Eukaryota</taxon>
        <taxon>Sar</taxon>
        <taxon>Stramenopiles</taxon>
        <taxon>Oomycota</taxon>
        <taxon>Peronosporomycetes</taxon>
        <taxon>Peronosporales</taxon>
        <taxon>Peronosporaceae</taxon>
        <taxon>Phytophthora</taxon>
    </lineage>
</organism>
<dbReference type="PANTHER" id="PTHR11584:SF369">
    <property type="entry name" value="MITOGEN-ACTIVATED PROTEIN KINASE KINASE KINASE 19-RELATED"/>
    <property type="match status" value="1"/>
</dbReference>
<keyword evidence="2" id="KW-0808">Transferase</keyword>
<evidence type="ECO:0000259" key="6">
    <source>
        <dbReference type="PROSITE" id="PS50011"/>
    </source>
</evidence>
<evidence type="ECO:0000256" key="2">
    <source>
        <dbReference type="ARBA" id="ARBA00022679"/>
    </source>
</evidence>
<keyword evidence="5" id="KW-0067">ATP-binding</keyword>
<keyword evidence="1" id="KW-0723">Serine/threonine-protein kinase</keyword>